<feature type="compositionally biased region" description="Basic and acidic residues" evidence="1">
    <location>
        <begin position="48"/>
        <end position="58"/>
    </location>
</feature>
<evidence type="ECO:0000313" key="3">
    <source>
        <dbReference type="Proteomes" id="UP000325797"/>
    </source>
</evidence>
<dbReference type="RefSeq" id="WP_325555424.1">
    <property type="nucleotide sequence ID" value="NZ_DASZSC010000152.1"/>
</dbReference>
<reference evidence="2 3" key="1">
    <citation type="submission" date="2019-08" db="EMBL/GenBank/DDBJ databases">
        <title>Hyperibacter terrae gen. nov., sp. nov. and Hyperibacter viscosus sp. nov., two new members in the family Rhodospirillaceae isolated from the rhizosphere of Hypericum perforatum.</title>
        <authorList>
            <person name="Noviana Z."/>
        </authorList>
    </citation>
    <scope>NUCLEOTIDE SEQUENCE [LARGE SCALE GENOMIC DNA]</scope>
    <source>
        <strain evidence="2 3">R5959</strain>
    </source>
</reference>
<name>A0A5J6N097_9PROT</name>
<evidence type="ECO:0000313" key="2">
    <source>
        <dbReference type="EMBL" id="QEX22543.1"/>
    </source>
</evidence>
<accession>A0A5J6N097</accession>
<feature type="region of interest" description="Disordered" evidence="1">
    <location>
        <begin position="21"/>
        <end position="66"/>
    </location>
</feature>
<proteinExistence type="predicted"/>
<sequence length="66" mass="7488">MVSPYLVKPLRTVDEVVREQEDAQRRRLSRGEGHALLEPQPGQAGRTPRADRDKDGLRRGPRATIE</sequence>
<dbReference type="AlphaFoldDB" id="A0A5J6N097"/>
<keyword evidence="3" id="KW-1185">Reference proteome</keyword>
<dbReference type="EMBL" id="CP042582">
    <property type="protein sequence ID" value="QEX22543.1"/>
    <property type="molecule type" value="Genomic_DNA"/>
</dbReference>
<organism evidence="2 3">
    <name type="scientific">Hypericibacter adhaerens</name>
    <dbReference type="NCBI Taxonomy" id="2602016"/>
    <lineage>
        <taxon>Bacteria</taxon>
        <taxon>Pseudomonadati</taxon>
        <taxon>Pseudomonadota</taxon>
        <taxon>Alphaproteobacteria</taxon>
        <taxon>Rhodospirillales</taxon>
        <taxon>Dongiaceae</taxon>
        <taxon>Hypericibacter</taxon>
    </lineage>
</organism>
<dbReference type="Proteomes" id="UP000325797">
    <property type="component" value="Chromosome"/>
</dbReference>
<feature type="compositionally biased region" description="Basic and acidic residues" evidence="1">
    <location>
        <begin position="21"/>
        <end position="35"/>
    </location>
</feature>
<dbReference type="KEGG" id="hadh:FRZ61_24750"/>
<evidence type="ECO:0000256" key="1">
    <source>
        <dbReference type="SAM" id="MobiDB-lite"/>
    </source>
</evidence>
<gene>
    <name evidence="2" type="ORF">FRZ61_24750</name>
</gene>
<protein>
    <submittedName>
        <fullName evidence="2">Uncharacterized protein</fullName>
    </submittedName>
</protein>